<organism evidence="5 6">
    <name type="scientific">Toxocara canis</name>
    <name type="common">Canine roundworm</name>
    <dbReference type="NCBI Taxonomy" id="6265"/>
    <lineage>
        <taxon>Eukaryota</taxon>
        <taxon>Metazoa</taxon>
        <taxon>Ecdysozoa</taxon>
        <taxon>Nematoda</taxon>
        <taxon>Chromadorea</taxon>
        <taxon>Rhabditida</taxon>
        <taxon>Spirurina</taxon>
        <taxon>Ascaridomorpha</taxon>
        <taxon>Ascaridoidea</taxon>
        <taxon>Toxocaridae</taxon>
        <taxon>Toxocara</taxon>
    </lineage>
</organism>
<dbReference type="Proteomes" id="UP000050794">
    <property type="component" value="Unassembled WGS sequence"/>
</dbReference>
<dbReference type="InterPro" id="IPR036770">
    <property type="entry name" value="Ankyrin_rpt-contain_sf"/>
</dbReference>
<dbReference type="AlphaFoldDB" id="A0A183TWB8"/>
<evidence type="ECO:0000256" key="1">
    <source>
        <dbReference type="ARBA" id="ARBA00022737"/>
    </source>
</evidence>
<keyword evidence="2 3" id="KW-0040">ANK repeat</keyword>
<evidence type="ECO:0000313" key="5">
    <source>
        <dbReference type="Proteomes" id="UP000050794"/>
    </source>
</evidence>
<dbReference type="WBParaSite" id="TCNE_0000053701-mRNA-1">
    <property type="protein sequence ID" value="TCNE_0000053701-mRNA-1"/>
    <property type="gene ID" value="TCNE_0000053701"/>
</dbReference>
<keyword evidence="5" id="KW-1185">Reference proteome</keyword>
<dbReference type="PROSITE" id="PS50297">
    <property type="entry name" value="ANK_REP_REGION"/>
    <property type="match status" value="1"/>
</dbReference>
<dbReference type="PROSITE" id="PS50088">
    <property type="entry name" value="ANK_REPEAT"/>
    <property type="match status" value="1"/>
</dbReference>
<evidence type="ECO:0000313" key="6">
    <source>
        <dbReference type="WBParaSite" id="TCNE_0000053701-mRNA-1"/>
    </source>
</evidence>
<dbReference type="SMART" id="SM00248">
    <property type="entry name" value="ANK"/>
    <property type="match status" value="2"/>
</dbReference>
<dbReference type="SUPFAM" id="SSF48403">
    <property type="entry name" value="Ankyrin repeat"/>
    <property type="match status" value="1"/>
</dbReference>
<dbReference type="Gene3D" id="1.25.40.20">
    <property type="entry name" value="Ankyrin repeat-containing domain"/>
    <property type="match status" value="1"/>
</dbReference>
<protein>
    <submittedName>
        <fullName evidence="6">ANK_REP_REGION domain-containing protein</fullName>
    </submittedName>
</protein>
<reference evidence="4 5" key="2">
    <citation type="submission" date="2018-11" db="EMBL/GenBank/DDBJ databases">
        <authorList>
            <consortium name="Pathogen Informatics"/>
        </authorList>
    </citation>
    <scope>NUCLEOTIDE SEQUENCE [LARGE SCALE GENOMIC DNA]</scope>
</reference>
<dbReference type="InterPro" id="IPR002110">
    <property type="entry name" value="Ankyrin_rpt"/>
</dbReference>
<dbReference type="EMBL" id="UYWY01000261">
    <property type="protein sequence ID" value="VDM24407.1"/>
    <property type="molecule type" value="Genomic_DNA"/>
</dbReference>
<sequence length="339" mass="37129">MAECRKPENADGLKASIFKALRSVELTIHGNEKRARVGGMRVAHVSPTRAATSNVFSSVPTRLAVPMCFVSIDEKGRGGNSECSNTGDSVVLRCKRIQQRAFFEKRVENTVAKAARNCKKSATLLQCLDDMSASVALALWLFQENGSCKSEPTVPRAFIEACTKGDIESVRELLKEKPDLISYASILCQKYSGLHYAAKGGHHDVVRLLLNSGADVNLRTAVSVLFNGMERSVDIVAVSFVSKLVLASERLYGSSSRRYLQTYEGADCNIVDLSGRTFDYYAGSLMSDVWRTKRDGDGDKSCFQLRCFSCNADESYTGVTEVPQQQAQTHTSAGFVNSN</sequence>
<gene>
    <name evidence="4" type="ORF">TCNE_LOCUS538</name>
</gene>
<evidence type="ECO:0000256" key="2">
    <source>
        <dbReference type="ARBA" id="ARBA00023043"/>
    </source>
</evidence>
<name>A0A183TWB8_TOXCA</name>
<dbReference type="PANTHER" id="PTHR24171">
    <property type="entry name" value="ANKYRIN REPEAT DOMAIN-CONTAINING PROTEIN 39-RELATED"/>
    <property type="match status" value="1"/>
</dbReference>
<keyword evidence="1" id="KW-0677">Repeat</keyword>
<accession>A0A183TWB8</accession>
<dbReference type="Pfam" id="PF12796">
    <property type="entry name" value="Ank_2"/>
    <property type="match status" value="1"/>
</dbReference>
<proteinExistence type="predicted"/>
<reference evidence="6" key="1">
    <citation type="submission" date="2016-06" db="UniProtKB">
        <authorList>
            <consortium name="WormBaseParasite"/>
        </authorList>
    </citation>
    <scope>IDENTIFICATION</scope>
</reference>
<evidence type="ECO:0000256" key="3">
    <source>
        <dbReference type="PROSITE-ProRule" id="PRU00023"/>
    </source>
</evidence>
<evidence type="ECO:0000313" key="4">
    <source>
        <dbReference type="EMBL" id="VDM24407.1"/>
    </source>
</evidence>
<feature type="repeat" description="ANK" evidence="3">
    <location>
        <begin position="189"/>
        <end position="221"/>
    </location>
</feature>